<dbReference type="STRING" id="1915309.AXG55_10580"/>
<gene>
    <name evidence="1" type="ORF">AXG55_10580</name>
</gene>
<protein>
    <submittedName>
        <fullName evidence="1">Uncharacterized protein</fullName>
    </submittedName>
</protein>
<accession>A0A1L4D2A5</accession>
<keyword evidence="2" id="KW-1185">Reference proteome</keyword>
<proteinExistence type="predicted"/>
<name>A0A1L4D2A5_9BACT</name>
<dbReference type="EMBL" id="CP017834">
    <property type="protein sequence ID" value="APJ04326.1"/>
    <property type="molecule type" value="Genomic_DNA"/>
</dbReference>
<evidence type="ECO:0000313" key="2">
    <source>
        <dbReference type="Proteomes" id="UP000184731"/>
    </source>
</evidence>
<sequence length="170" mass="19697">MKNMFLKFIFMSILFTLSTYTDNEIQDYVFYVIHDSEQSKNIDGILVNVVANIQCNTYEKTLSIKNFNIQEEGDNNYLDIPVKKGENCQLNITQFEFKQPNEVSSIKYSAKAGEKFSIPLNYDHPIKINTQIEYSFESTPVDGEVYKMDLKAVTVDNPVKLFPELFITYP</sequence>
<dbReference type="AlphaFoldDB" id="A0A1L4D2A5"/>
<dbReference type="RefSeq" id="WP_233231154.1">
    <property type="nucleotide sequence ID" value="NZ_CP017834.1"/>
</dbReference>
<organism evidence="1 2">
    <name type="scientific">Silvanigrella aquatica</name>
    <dbReference type="NCBI Taxonomy" id="1915309"/>
    <lineage>
        <taxon>Bacteria</taxon>
        <taxon>Pseudomonadati</taxon>
        <taxon>Bdellovibrionota</taxon>
        <taxon>Oligoflexia</taxon>
        <taxon>Silvanigrellales</taxon>
        <taxon>Silvanigrellaceae</taxon>
        <taxon>Silvanigrella</taxon>
    </lineage>
</organism>
<dbReference type="Proteomes" id="UP000184731">
    <property type="component" value="Chromosome"/>
</dbReference>
<reference evidence="1 2" key="1">
    <citation type="submission" date="2016-10" db="EMBL/GenBank/DDBJ databases">
        <title>Silvanigrella aquatica sp. nov., isolated from a freshwater lake located in the Black Forest, Germany, description of Silvanigrellaceae fam. nov., Silvanigrellales ord. nov., reclassification of the order Bdellovibrionales in the class Oligoflexia, reclassification of the families Bacteriovoracaceae and Halobacteriovoraceae in the new order Bacteriovoracales ord. nov., and reclassification of the family Pseudobacteriovoracaceae in the order Oligoflexiales.</title>
        <authorList>
            <person name="Hahn M.W."/>
            <person name="Schmidt J."/>
            <person name="Koll U."/>
            <person name="Rohde M."/>
            <person name="Verbag S."/>
            <person name="Pitt A."/>
            <person name="Nakai R."/>
            <person name="Naganuma T."/>
            <person name="Lang E."/>
        </authorList>
    </citation>
    <scope>NUCLEOTIDE SEQUENCE [LARGE SCALE GENOMIC DNA]</scope>
    <source>
        <strain evidence="1 2">MWH-Nonnen-W8red</strain>
    </source>
</reference>
<dbReference type="KEGG" id="saqi:AXG55_10580"/>
<evidence type="ECO:0000313" key="1">
    <source>
        <dbReference type="EMBL" id="APJ04326.1"/>
    </source>
</evidence>